<dbReference type="PANTHER" id="PTHR22911">
    <property type="entry name" value="ACYL-MALONYL CONDENSING ENZYME-RELATED"/>
    <property type="match status" value="1"/>
</dbReference>
<feature type="domain" description="EamA" evidence="8">
    <location>
        <begin position="17"/>
        <end position="155"/>
    </location>
</feature>
<evidence type="ECO:0000259" key="8">
    <source>
        <dbReference type="Pfam" id="PF00892"/>
    </source>
</evidence>
<evidence type="ECO:0000256" key="7">
    <source>
        <dbReference type="SAM" id="Phobius"/>
    </source>
</evidence>
<keyword evidence="4 7" id="KW-0812">Transmembrane</keyword>
<dbReference type="Proteomes" id="UP000671960">
    <property type="component" value="Chromosome"/>
</dbReference>
<feature type="transmembrane region" description="Helical" evidence="7">
    <location>
        <begin position="223"/>
        <end position="246"/>
    </location>
</feature>
<evidence type="ECO:0000256" key="4">
    <source>
        <dbReference type="ARBA" id="ARBA00022692"/>
    </source>
</evidence>
<feature type="transmembrane region" description="Helical" evidence="7">
    <location>
        <begin position="114"/>
        <end position="133"/>
    </location>
</feature>
<dbReference type="InterPro" id="IPR037185">
    <property type="entry name" value="EmrE-like"/>
</dbReference>
<dbReference type="SUPFAM" id="SSF103481">
    <property type="entry name" value="Multidrug resistance efflux transporter EmrE"/>
    <property type="match status" value="2"/>
</dbReference>
<proteinExistence type="inferred from homology"/>
<evidence type="ECO:0000313" key="9">
    <source>
        <dbReference type="EMBL" id="QTF09180.1"/>
    </source>
</evidence>
<evidence type="ECO:0000256" key="1">
    <source>
        <dbReference type="ARBA" id="ARBA00004651"/>
    </source>
</evidence>
<evidence type="ECO:0000256" key="5">
    <source>
        <dbReference type="ARBA" id="ARBA00022989"/>
    </source>
</evidence>
<comment type="similarity">
    <text evidence="2">Belongs to the EamA transporter family.</text>
</comment>
<dbReference type="Pfam" id="PF00892">
    <property type="entry name" value="EamA"/>
    <property type="match status" value="2"/>
</dbReference>
<accession>A0ABX7UUW8</accession>
<comment type="subcellular location">
    <subcellularLocation>
        <location evidence="1">Cell membrane</location>
        <topology evidence="1">Multi-pass membrane protein</topology>
    </subcellularLocation>
</comment>
<feature type="transmembrane region" description="Helical" evidence="7">
    <location>
        <begin position="253"/>
        <end position="271"/>
    </location>
</feature>
<feature type="transmembrane region" description="Helical" evidence="7">
    <location>
        <begin position="165"/>
        <end position="184"/>
    </location>
</feature>
<evidence type="ECO:0000256" key="2">
    <source>
        <dbReference type="ARBA" id="ARBA00007362"/>
    </source>
</evidence>
<evidence type="ECO:0000256" key="6">
    <source>
        <dbReference type="ARBA" id="ARBA00023136"/>
    </source>
</evidence>
<dbReference type="PANTHER" id="PTHR22911:SF6">
    <property type="entry name" value="SOLUTE CARRIER FAMILY 35 MEMBER G1"/>
    <property type="match status" value="1"/>
</dbReference>
<dbReference type="EMBL" id="CP050854">
    <property type="protein sequence ID" value="QTF09180.1"/>
    <property type="molecule type" value="Genomic_DNA"/>
</dbReference>
<evidence type="ECO:0000256" key="3">
    <source>
        <dbReference type="ARBA" id="ARBA00022475"/>
    </source>
</evidence>
<feature type="domain" description="EamA" evidence="8">
    <location>
        <begin position="166"/>
        <end position="291"/>
    </location>
</feature>
<evidence type="ECO:0000313" key="10">
    <source>
        <dbReference type="Proteomes" id="UP000671960"/>
    </source>
</evidence>
<organism evidence="9 10">
    <name type="scientific">Brenneria izadpanahii</name>
    <dbReference type="NCBI Taxonomy" id="2722756"/>
    <lineage>
        <taxon>Bacteria</taxon>
        <taxon>Pseudomonadati</taxon>
        <taxon>Pseudomonadota</taxon>
        <taxon>Gammaproteobacteria</taxon>
        <taxon>Enterobacterales</taxon>
        <taxon>Pectobacteriaceae</taxon>
        <taxon>Brenneria</taxon>
    </lineage>
</organism>
<feature type="transmembrane region" description="Helical" evidence="7">
    <location>
        <begin position="16"/>
        <end position="35"/>
    </location>
</feature>
<dbReference type="RefSeq" id="WP_208227634.1">
    <property type="nucleotide sequence ID" value="NZ_CP050854.1"/>
</dbReference>
<keyword evidence="10" id="KW-1185">Reference proteome</keyword>
<protein>
    <submittedName>
        <fullName evidence="9">DMT family transporter</fullName>
    </submittedName>
</protein>
<dbReference type="InterPro" id="IPR000620">
    <property type="entry name" value="EamA_dom"/>
</dbReference>
<feature type="transmembrane region" description="Helical" evidence="7">
    <location>
        <begin position="277"/>
        <end position="295"/>
    </location>
</feature>
<feature type="transmembrane region" description="Helical" evidence="7">
    <location>
        <begin position="88"/>
        <end position="108"/>
    </location>
</feature>
<name>A0ABX7UUW8_9GAMM</name>
<feature type="transmembrane region" description="Helical" evidence="7">
    <location>
        <begin position="41"/>
        <end position="67"/>
    </location>
</feature>
<feature type="transmembrane region" description="Helical" evidence="7">
    <location>
        <begin position="196"/>
        <end position="217"/>
    </location>
</feature>
<gene>
    <name evidence="9" type="ORF">HC231_15700</name>
</gene>
<sequence length="301" mass="32064">MIRLAGISADNRRSQSFAIFLTILSSLLYVIGYSLSKKLVISYGLTAMQVTFLRCGLVLAAGATLTAKPATGITWRRICFPARPLEQRTAAAALVASNVLSIISYSLIQVTDASALGFSAPLMLTVMSVMLLGERVPLSRWFGVIVGFVGMLLIVRPGTGSVSPVGVGTALLSALAYAIYQILVRRLRNDATSVDITLQVAVVGFIALLIFMPWMWHPLSFEGALVAVLFTAVQTAGMASIAAALRRGEASRLAPWQFFGLVWAMIIDTVAFNNLPAVTSIAGGCMILSGGLLGHRRQDKG</sequence>
<keyword evidence="6 7" id="KW-0472">Membrane</keyword>
<reference evidence="9 10" key="1">
    <citation type="submission" date="2020-03" db="EMBL/GenBank/DDBJ databases">
        <authorList>
            <person name="Bakhshi Ganjeh M."/>
        </authorList>
    </citation>
    <scope>NUCLEOTIDE SEQUENCE [LARGE SCALE GENOMIC DNA]</scope>
    <source>
        <strain evidence="10">Iran 50</strain>
    </source>
</reference>
<keyword evidence="3" id="KW-1003">Cell membrane</keyword>
<keyword evidence="5 7" id="KW-1133">Transmembrane helix</keyword>
<feature type="transmembrane region" description="Helical" evidence="7">
    <location>
        <begin position="140"/>
        <end position="159"/>
    </location>
</feature>